<evidence type="ECO:0000313" key="2">
    <source>
        <dbReference type="EMBL" id="MDQ2588795.1"/>
    </source>
</evidence>
<name>A0ABU0X9H8_9PSEU</name>
<dbReference type="Proteomes" id="UP001225605">
    <property type="component" value="Unassembled WGS sequence"/>
</dbReference>
<sequence>MGRLRAVGSRGAPDRLRGAPSRLLNRTATLASRLVADGFGAVGARRYHYWLLAALEQFGPATQAELGRRAGLDRSDVVATVNELAGKGCVERAPDPDDRRRNVVSLTRVGLAHLRELDGVQAAAQDALLAPLSAAERAEPVRVLGVVLEHRGRIRRKVLLVGCRSGRVPFV</sequence>
<dbReference type="EMBL" id="NSDM01000023">
    <property type="protein sequence ID" value="MDQ2588795.1"/>
    <property type="molecule type" value="Genomic_DNA"/>
</dbReference>
<protein>
    <submittedName>
        <fullName evidence="2">MarR family transcriptional regulator</fullName>
    </submittedName>
</protein>
<dbReference type="InterPro" id="IPR036390">
    <property type="entry name" value="WH_DNA-bd_sf"/>
</dbReference>
<proteinExistence type="predicted"/>
<dbReference type="Gene3D" id="1.10.10.10">
    <property type="entry name" value="Winged helix-like DNA-binding domain superfamily/Winged helix DNA-binding domain"/>
    <property type="match status" value="1"/>
</dbReference>
<dbReference type="PANTHER" id="PTHR33164:SF43">
    <property type="entry name" value="HTH-TYPE TRANSCRIPTIONAL REPRESSOR YETL"/>
    <property type="match status" value="1"/>
</dbReference>
<keyword evidence="3" id="KW-1185">Reference proteome</keyword>
<gene>
    <name evidence="2" type="ORF">CKY47_33595</name>
</gene>
<feature type="domain" description="HTH marR-type" evidence="1">
    <location>
        <begin position="1"/>
        <end position="149"/>
    </location>
</feature>
<dbReference type="Pfam" id="PF12802">
    <property type="entry name" value="MarR_2"/>
    <property type="match status" value="1"/>
</dbReference>
<evidence type="ECO:0000313" key="3">
    <source>
        <dbReference type="Proteomes" id="UP001225605"/>
    </source>
</evidence>
<organism evidence="2 3">
    <name type="scientific">Saccharothrix yanglingensis</name>
    <dbReference type="NCBI Taxonomy" id="659496"/>
    <lineage>
        <taxon>Bacteria</taxon>
        <taxon>Bacillati</taxon>
        <taxon>Actinomycetota</taxon>
        <taxon>Actinomycetes</taxon>
        <taxon>Pseudonocardiales</taxon>
        <taxon>Pseudonocardiaceae</taxon>
        <taxon>Saccharothrix</taxon>
    </lineage>
</organism>
<dbReference type="InterPro" id="IPR036388">
    <property type="entry name" value="WH-like_DNA-bd_sf"/>
</dbReference>
<accession>A0ABU0X9H8</accession>
<dbReference type="SUPFAM" id="SSF46785">
    <property type="entry name" value="Winged helix' DNA-binding domain"/>
    <property type="match status" value="1"/>
</dbReference>
<dbReference type="InterPro" id="IPR039422">
    <property type="entry name" value="MarR/SlyA-like"/>
</dbReference>
<reference evidence="2 3" key="1">
    <citation type="submission" date="2017-06" db="EMBL/GenBank/DDBJ databases">
        <title>Cultured bacterium strain Saccharothrix yanglingensis Hhs.015.</title>
        <authorList>
            <person name="Xia Y."/>
        </authorList>
    </citation>
    <scope>NUCLEOTIDE SEQUENCE [LARGE SCALE GENOMIC DNA]</scope>
    <source>
        <strain evidence="2 3">Hhs.015</strain>
    </source>
</reference>
<comment type="caution">
    <text evidence="2">The sequence shown here is derived from an EMBL/GenBank/DDBJ whole genome shotgun (WGS) entry which is preliminary data.</text>
</comment>
<dbReference type="InterPro" id="IPR000835">
    <property type="entry name" value="HTH_MarR-typ"/>
</dbReference>
<dbReference type="SMART" id="SM00347">
    <property type="entry name" value="HTH_MARR"/>
    <property type="match status" value="1"/>
</dbReference>
<dbReference type="PANTHER" id="PTHR33164">
    <property type="entry name" value="TRANSCRIPTIONAL REGULATOR, MARR FAMILY"/>
    <property type="match status" value="1"/>
</dbReference>
<evidence type="ECO:0000259" key="1">
    <source>
        <dbReference type="PROSITE" id="PS50995"/>
    </source>
</evidence>
<dbReference type="PROSITE" id="PS50995">
    <property type="entry name" value="HTH_MARR_2"/>
    <property type="match status" value="1"/>
</dbReference>